<evidence type="ECO:0000313" key="2">
    <source>
        <dbReference type="Proteomes" id="UP000887013"/>
    </source>
</evidence>
<dbReference type="EMBL" id="BMAW01040137">
    <property type="protein sequence ID" value="GFU58441.1"/>
    <property type="molecule type" value="Genomic_DNA"/>
</dbReference>
<name>A0A8X6R4I9_NEPPI</name>
<accession>A0A8X6R4I9</accession>
<proteinExistence type="predicted"/>
<protein>
    <submittedName>
        <fullName evidence="1">Uncharacterized protein</fullName>
    </submittedName>
</protein>
<reference evidence="1" key="1">
    <citation type="submission" date="2020-08" db="EMBL/GenBank/DDBJ databases">
        <title>Multicomponent nature underlies the extraordinary mechanical properties of spider dragline silk.</title>
        <authorList>
            <person name="Kono N."/>
            <person name="Nakamura H."/>
            <person name="Mori M."/>
            <person name="Yoshida Y."/>
            <person name="Ohtoshi R."/>
            <person name="Malay A.D."/>
            <person name="Moran D.A.P."/>
            <person name="Tomita M."/>
            <person name="Numata K."/>
            <person name="Arakawa K."/>
        </authorList>
    </citation>
    <scope>NUCLEOTIDE SEQUENCE</scope>
</reference>
<evidence type="ECO:0000313" key="1">
    <source>
        <dbReference type="EMBL" id="GFU58441.1"/>
    </source>
</evidence>
<comment type="caution">
    <text evidence="1">The sequence shown here is derived from an EMBL/GenBank/DDBJ whole genome shotgun (WGS) entry which is preliminary data.</text>
</comment>
<organism evidence="1 2">
    <name type="scientific">Nephila pilipes</name>
    <name type="common">Giant wood spider</name>
    <name type="synonym">Nephila maculata</name>
    <dbReference type="NCBI Taxonomy" id="299642"/>
    <lineage>
        <taxon>Eukaryota</taxon>
        <taxon>Metazoa</taxon>
        <taxon>Ecdysozoa</taxon>
        <taxon>Arthropoda</taxon>
        <taxon>Chelicerata</taxon>
        <taxon>Arachnida</taxon>
        <taxon>Araneae</taxon>
        <taxon>Araneomorphae</taxon>
        <taxon>Entelegynae</taxon>
        <taxon>Araneoidea</taxon>
        <taxon>Nephilidae</taxon>
        <taxon>Nephila</taxon>
    </lineage>
</organism>
<sequence>MKATRDGLEIMLFLHENKNCLKFVERQVNWNQLHSELIPKKKETE</sequence>
<keyword evidence="2" id="KW-1185">Reference proteome</keyword>
<feature type="non-terminal residue" evidence="1">
    <location>
        <position position="1"/>
    </location>
</feature>
<gene>
    <name evidence="1" type="ORF">NPIL_407121</name>
</gene>
<dbReference type="Proteomes" id="UP000887013">
    <property type="component" value="Unassembled WGS sequence"/>
</dbReference>
<dbReference type="AlphaFoldDB" id="A0A8X6R4I9"/>